<organism evidence="2 3">
    <name type="scientific">Brassica cretica</name>
    <name type="common">Mustard</name>
    <dbReference type="NCBI Taxonomy" id="69181"/>
    <lineage>
        <taxon>Eukaryota</taxon>
        <taxon>Viridiplantae</taxon>
        <taxon>Streptophyta</taxon>
        <taxon>Embryophyta</taxon>
        <taxon>Tracheophyta</taxon>
        <taxon>Spermatophyta</taxon>
        <taxon>Magnoliopsida</taxon>
        <taxon>eudicotyledons</taxon>
        <taxon>Gunneridae</taxon>
        <taxon>Pentapetalae</taxon>
        <taxon>rosids</taxon>
        <taxon>malvids</taxon>
        <taxon>Brassicales</taxon>
        <taxon>Brassicaceae</taxon>
        <taxon>Brassiceae</taxon>
        <taxon>Brassica</taxon>
    </lineage>
</organism>
<feature type="compositionally biased region" description="Basic and acidic residues" evidence="1">
    <location>
        <begin position="139"/>
        <end position="162"/>
    </location>
</feature>
<gene>
    <name evidence="2" type="ORF">DY000_02013279</name>
</gene>
<dbReference type="Proteomes" id="UP000266723">
    <property type="component" value="Unassembled WGS sequence"/>
</dbReference>
<evidence type="ECO:0000256" key="1">
    <source>
        <dbReference type="SAM" id="MobiDB-lite"/>
    </source>
</evidence>
<name>A0ABQ7D8S5_BRACR</name>
<feature type="region of interest" description="Disordered" evidence="1">
    <location>
        <begin position="122"/>
        <end position="162"/>
    </location>
</feature>
<reference evidence="2 3" key="1">
    <citation type="journal article" date="2020" name="BMC Genomics">
        <title>Intraspecific diversification of the crop wild relative Brassica cretica Lam. using demographic model selection.</title>
        <authorList>
            <person name="Kioukis A."/>
            <person name="Michalopoulou V.A."/>
            <person name="Briers L."/>
            <person name="Pirintsos S."/>
            <person name="Studholme D.J."/>
            <person name="Pavlidis P."/>
            <person name="Sarris P.F."/>
        </authorList>
    </citation>
    <scope>NUCLEOTIDE SEQUENCE [LARGE SCALE GENOMIC DNA]</scope>
    <source>
        <strain evidence="3">cv. PFS-1207/04</strain>
    </source>
</reference>
<keyword evidence="3" id="KW-1185">Reference proteome</keyword>
<evidence type="ECO:0000313" key="2">
    <source>
        <dbReference type="EMBL" id="KAF3568857.1"/>
    </source>
</evidence>
<dbReference type="EMBL" id="QGKV02000759">
    <property type="protein sequence ID" value="KAF3568857.1"/>
    <property type="molecule type" value="Genomic_DNA"/>
</dbReference>
<protein>
    <submittedName>
        <fullName evidence="2">Uncharacterized protein</fullName>
    </submittedName>
</protein>
<accession>A0ABQ7D8S5</accession>
<evidence type="ECO:0000313" key="3">
    <source>
        <dbReference type="Proteomes" id="UP000266723"/>
    </source>
</evidence>
<comment type="caution">
    <text evidence="2">The sequence shown here is derived from an EMBL/GenBank/DDBJ whole genome shotgun (WGS) entry which is preliminary data.</text>
</comment>
<sequence length="162" mass="18730">MDVVEDDSGLSLPVATSLKTTMEGFVVVDFDVLLAMDAIADTYSCMRSEFYRGKLKKVKRTHVWYWKINEGRLMIIVGESISPEIAKTVVVRVLGVKPEKEIRDRVWADRVDKEEGDEIACGGWHRLHHESDSSSPPKNKREERREKREAEKTKERNKEKKL</sequence>
<proteinExistence type="predicted"/>